<evidence type="ECO:0000313" key="2">
    <source>
        <dbReference type="Proteomes" id="UP001183006"/>
    </source>
</evidence>
<dbReference type="RefSeq" id="WP_309308905.1">
    <property type="nucleotide sequence ID" value="NZ_CP133594.1"/>
</dbReference>
<accession>A0AA51UGJ6</accession>
<proteinExistence type="predicted"/>
<dbReference type="AlphaFoldDB" id="A0AA51UGJ6"/>
<sequence length="252" mass="27671">MKLKLFPLYLILILLTCLVAGCVDEQVKSEDDTNAATVDEAEFAQIMAEANSAYIKALVSTSQKNTSASEASINLLVEKLTYVSETYGQAPPEMYANDKNWTSEIKRAVLIAAYSQEMLASGDIEAAHTALEPMRDLFFSLHERNGVIHMGDLLTVFHASMEEAITFANANDTERVASYIPTLEQEWQDVKDADKPASADEEYEQTLAQVDSAIGVLNSSIINGDSAEIRTNAENLRLAFARVFAKYGVVIS</sequence>
<dbReference type="EMBL" id="CP133594">
    <property type="protein sequence ID" value="WMW22791.1"/>
    <property type="molecule type" value="Genomic_DNA"/>
</dbReference>
<dbReference type="Proteomes" id="UP001183006">
    <property type="component" value="Chromosome"/>
</dbReference>
<reference evidence="1" key="1">
    <citation type="submission" date="2023-08" db="EMBL/GenBank/DDBJ databases">
        <title>Methanolobus mangrovi sp. nov. and Methanolobus sediminis sp. nov, two novel methylotrophic methanogens isolated from mangrove sediments in China.</title>
        <authorList>
            <person name="Zhou J."/>
        </authorList>
    </citation>
    <scope>NUCLEOTIDE SEQUENCE</scope>
    <source>
        <strain evidence="1">FTZ2</strain>
    </source>
</reference>
<name>A0AA51UGJ6_9EURY</name>
<protein>
    <submittedName>
        <fullName evidence="1">Uncharacterized protein</fullName>
    </submittedName>
</protein>
<evidence type="ECO:0000313" key="1">
    <source>
        <dbReference type="EMBL" id="WMW22791.1"/>
    </source>
</evidence>
<keyword evidence="2" id="KW-1185">Reference proteome</keyword>
<organism evidence="1 2">
    <name type="scientific">Methanolobus mangrovi</name>
    <dbReference type="NCBI Taxonomy" id="3072977"/>
    <lineage>
        <taxon>Archaea</taxon>
        <taxon>Methanobacteriati</taxon>
        <taxon>Methanobacteriota</taxon>
        <taxon>Stenosarchaea group</taxon>
        <taxon>Methanomicrobia</taxon>
        <taxon>Methanosarcinales</taxon>
        <taxon>Methanosarcinaceae</taxon>
        <taxon>Methanolobus</taxon>
    </lineage>
</organism>
<dbReference type="KEGG" id="mmav:RE476_02915"/>
<dbReference type="PROSITE" id="PS51257">
    <property type="entry name" value="PROKAR_LIPOPROTEIN"/>
    <property type="match status" value="1"/>
</dbReference>
<gene>
    <name evidence="1" type="ORF">RE476_02915</name>
</gene>
<dbReference type="GeneID" id="84229058"/>